<feature type="compositionally biased region" description="Polar residues" evidence="1">
    <location>
        <begin position="101"/>
        <end position="113"/>
    </location>
</feature>
<protein>
    <submittedName>
        <fullName evidence="2">Uncharacterized protein</fullName>
    </submittedName>
</protein>
<dbReference type="Proteomes" id="UP000256964">
    <property type="component" value="Unassembled WGS sequence"/>
</dbReference>
<feature type="region of interest" description="Disordered" evidence="1">
    <location>
        <begin position="395"/>
        <end position="416"/>
    </location>
</feature>
<dbReference type="AlphaFoldDB" id="A0A371D5K3"/>
<proteinExistence type="predicted"/>
<organism evidence="2 3">
    <name type="scientific">Lentinus brumalis</name>
    <dbReference type="NCBI Taxonomy" id="2498619"/>
    <lineage>
        <taxon>Eukaryota</taxon>
        <taxon>Fungi</taxon>
        <taxon>Dikarya</taxon>
        <taxon>Basidiomycota</taxon>
        <taxon>Agaricomycotina</taxon>
        <taxon>Agaricomycetes</taxon>
        <taxon>Polyporales</taxon>
        <taxon>Polyporaceae</taxon>
        <taxon>Lentinus</taxon>
    </lineage>
</organism>
<feature type="region of interest" description="Disordered" evidence="1">
    <location>
        <begin position="85"/>
        <end position="120"/>
    </location>
</feature>
<reference evidence="2 3" key="1">
    <citation type="journal article" date="2018" name="Biotechnol. Biofuels">
        <title>Integrative visual omics of the white-rot fungus Polyporus brumalis exposes the biotechnological potential of its oxidative enzymes for delignifying raw plant biomass.</title>
        <authorList>
            <person name="Miyauchi S."/>
            <person name="Rancon A."/>
            <person name="Drula E."/>
            <person name="Hage H."/>
            <person name="Chaduli D."/>
            <person name="Favel A."/>
            <person name="Grisel S."/>
            <person name="Henrissat B."/>
            <person name="Herpoel-Gimbert I."/>
            <person name="Ruiz-Duenas F.J."/>
            <person name="Chevret D."/>
            <person name="Hainaut M."/>
            <person name="Lin J."/>
            <person name="Wang M."/>
            <person name="Pangilinan J."/>
            <person name="Lipzen A."/>
            <person name="Lesage-Meessen L."/>
            <person name="Navarro D."/>
            <person name="Riley R."/>
            <person name="Grigoriev I.V."/>
            <person name="Zhou S."/>
            <person name="Raouche S."/>
            <person name="Rosso M.N."/>
        </authorList>
    </citation>
    <scope>NUCLEOTIDE SEQUENCE [LARGE SCALE GENOMIC DNA]</scope>
    <source>
        <strain evidence="2 3">BRFM 1820</strain>
    </source>
</reference>
<evidence type="ECO:0000313" key="2">
    <source>
        <dbReference type="EMBL" id="RDX47813.1"/>
    </source>
</evidence>
<dbReference type="OrthoDB" id="2756231at2759"/>
<dbReference type="EMBL" id="KZ857416">
    <property type="protein sequence ID" value="RDX47813.1"/>
    <property type="molecule type" value="Genomic_DNA"/>
</dbReference>
<accession>A0A371D5K3</accession>
<evidence type="ECO:0000313" key="3">
    <source>
        <dbReference type="Proteomes" id="UP000256964"/>
    </source>
</evidence>
<evidence type="ECO:0000256" key="1">
    <source>
        <dbReference type="SAM" id="MobiDB-lite"/>
    </source>
</evidence>
<sequence>MSLNVALSSPLLRIIEYQPPAKPGEPLLPRRLASRGWVESEKPASMDGALEVPQFYADPEERRECHAAARAAAGLLALQDRRAPTPDVLRQSPSPAPAVLTSPTPELSSVSGSDDSETGPACQRIAALPPAEKYLLQVSMNYVEHTRGAPAKGSKVVPKACSVTKMVNAPLRDTTRAQFVQVFLDAHCLGDQYAAGPLSGPQFRLWWTGVNKSAAFTIENDDEFTIARTAILSKRSSRVGVEFNQMDLNGFHVRPKRPLPFEAAPQTDAEDELLSGTGVPRVEHFPDCTQLHGSIIIDIQKHHICKDHPTEHNAPGHCYKPAGSTLDGHVRLNLRRFKAWAAAVAAGEATKFVPPNTTDFEGGQVYYASPPYNPWVAYPGHQYAPMAPPLAYSSGYMPRTPSRQRPRTPPSSPLPARDQEIHQFLVALLAKRDVDLLSCEAALTAQDFTPDILPDVALARLVEVTGAVEGRLMKMQQFAKDWVARQQEKCKASL</sequence>
<gene>
    <name evidence="2" type="ORF">OH76DRAFT_1419438</name>
</gene>
<name>A0A371D5K3_9APHY</name>
<keyword evidence="3" id="KW-1185">Reference proteome</keyword>